<keyword evidence="4" id="KW-0479">Metal-binding</keyword>
<organism evidence="12 13">
    <name type="scientific">Jaminaea rosea</name>
    <dbReference type="NCBI Taxonomy" id="1569628"/>
    <lineage>
        <taxon>Eukaryota</taxon>
        <taxon>Fungi</taxon>
        <taxon>Dikarya</taxon>
        <taxon>Basidiomycota</taxon>
        <taxon>Ustilaginomycotina</taxon>
        <taxon>Exobasidiomycetes</taxon>
        <taxon>Microstromatales</taxon>
        <taxon>Microstromatales incertae sedis</taxon>
        <taxon>Jaminaea</taxon>
    </lineage>
</organism>
<evidence type="ECO:0000256" key="4">
    <source>
        <dbReference type="ARBA" id="ARBA00022723"/>
    </source>
</evidence>
<dbReference type="PANTHER" id="PTHR10763">
    <property type="entry name" value="CELL DIVISION CONTROL PROTEIN 6-RELATED"/>
    <property type="match status" value="1"/>
</dbReference>
<keyword evidence="7" id="KW-0460">Magnesium</keyword>
<keyword evidence="8" id="KW-0238">DNA-binding</keyword>
<dbReference type="FunFam" id="3.40.50.300:FF:000199">
    <property type="entry name" value="Origin recognition complex subunit 1"/>
    <property type="match status" value="1"/>
</dbReference>
<feature type="compositionally biased region" description="Polar residues" evidence="10">
    <location>
        <begin position="24"/>
        <end position="34"/>
    </location>
</feature>
<feature type="compositionally biased region" description="Basic residues" evidence="10">
    <location>
        <begin position="1"/>
        <end position="10"/>
    </location>
</feature>
<feature type="region of interest" description="Disordered" evidence="10">
    <location>
        <begin position="49"/>
        <end position="69"/>
    </location>
</feature>
<dbReference type="GO" id="GO:0033314">
    <property type="term" value="P:mitotic DNA replication checkpoint signaling"/>
    <property type="evidence" value="ECO:0007669"/>
    <property type="project" value="TreeGrafter"/>
</dbReference>
<feature type="compositionally biased region" description="Acidic residues" evidence="10">
    <location>
        <begin position="323"/>
        <end position="334"/>
    </location>
</feature>
<dbReference type="SMART" id="SM00382">
    <property type="entry name" value="AAA"/>
    <property type="match status" value="1"/>
</dbReference>
<evidence type="ECO:0000313" key="13">
    <source>
        <dbReference type="Proteomes" id="UP000245884"/>
    </source>
</evidence>
<dbReference type="GO" id="GO:0006270">
    <property type="term" value="P:DNA replication initiation"/>
    <property type="evidence" value="ECO:0007669"/>
    <property type="project" value="TreeGrafter"/>
</dbReference>
<dbReference type="STRING" id="1569628.A0A316UL29"/>
<evidence type="ECO:0000256" key="2">
    <source>
        <dbReference type="ARBA" id="ARBA00008398"/>
    </source>
</evidence>
<comment type="subcellular location">
    <subcellularLocation>
        <location evidence="1">Nucleus</location>
    </subcellularLocation>
</comment>
<keyword evidence="9" id="KW-0539">Nucleus</keyword>
<evidence type="ECO:0000259" key="11">
    <source>
        <dbReference type="SMART" id="SM00382"/>
    </source>
</evidence>
<keyword evidence="13" id="KW-1185">Reference proteome</keyword>
<protein>
    <recommendedName>
        <fullName evidence="11">AAA+ ATPase domain-containing protein</fullName>
    </recommendedName>
</protein>
<evidence type="ECO:0000256" key="9">
    <source>
        <dbReference type="ARBA" id="ARBA00023242"/>
    </source>
</evidence>
<dbReference type="InterPro" id="IPR003959">
    <property type="entry name" value="ATPase_AAA_core"/>
</dbReference>
<dbReference type="Gene3D" id="1.10.8.60">
    <property type="match status" value="1"/>
</dbReference>
<dbReference type="InterPro" id="IPR050311">
    <property type="entry name" value="ORC1/CDC6"/>
</dbReference>
<keyword evidence="3" id="KW-0235">DNA replication</keyword>
<evidence type="ECO:0000256" key="5">
    <source>
        <dbReference type="ARBA" id="ARBA00022741"/>
    </source>
</evidence>
<dbReference type="Gene3D" id="3.40.50.300">
    <property type="entry name" value="P-loop containing nucleotide triphosphate hydrolases"/>
    <property type="match status" value="1"/>
</dbReference>
<gene>
    <name evidence="12" type="ORF">BDZ90DRAFT_275975</name>
</gene>
<dbReference type="GO" id="GO:0016887">
    <property type="term" value="F:ATP hydrolysis activity"/>
    <property type="evidence" value="ECO:0007669"/>
    <property type="project" value="InterPro"/>
</dbReference>
<dbReference type="AlphaFoldDB" id="A0A316UL29"/>
<feature type="compositionally biased region" description="Basic and acidic residues" evidence="10">
    <location>
        <begin position="335"/>
        <end position="344"/>
    </location>
</feature>
<sequence>MPRARKHRAGPSHATHLPAHRYQPTGQPTEQATQPRLFWPGFRRRRIQEAKSQLKAAGPSDHHDDENEAEGETFHVGDVVMVKHTTPLPVVGLITQIWTIPGAQQEEDEEEDGDDEEDFVPLWCKIRFFYWPELLSGPTKTRMRGLWDKVEIYYTHRLPRLMPSSRKSNRSLAAAELPFEDDFQLGPSLLESDGFTVTEILGRAHIHPNVEAANEAARVDTRALLHQGKVVPRHLFCNKAVDPMKELFWHVDYSAIYEKGKEGRGWDVPVKESDFKGRALTEWADAEKKRLGITTTTGGRKVTVKPLKKQAPVKKVRRASLSESEESSSSDEDGDGGRSDDGDFHSSGSEDSDESESEDEDDASTAATSDYEDDDEGWTARKRKRAPTSYRAPAPRARRQVDLRRSAREQLQDRNQATSSGALLPDPISSLPYGFASVASLNFMTPTERALRLLHVSTTPSRLPCRTKQAEDLLCLLEDSLDTGIGSCIYISGVPGTGKTATVRGVISQLQRRAEVGQVNPFDFLEINGMRVADAGEAYSMLWSVVGASGGGGRRSPKAALGLLSRHYAATSSSAGLGPGRAATIVLMDELDQLLTSRQDVMYNLFNWPSARNSRLIVIAVANTMDLPERTMSAKVASRLGMTRITFMPYADKELGEIVRSRLRAPEPRRDDEEDVLGEMENEQESAEQHALLTAATAGCEPLFANEAITYAAKRISNVSGDARRMLDVCRRSLESVSSTEGSRVTIADVRAVLDGMVKSSRPSHISRSLSLHGKVLLVSLLALLRKTGLAEISLADLSNHHRALCRLHDVGSLSNNNTASSSVALLALNQLVSLGLVILVGSATGPGKAAGQGRVLLSTSLREDEVRLALEGDEDRRVRGAGGDRVLSEEEEEAGRTLVGFQAQRRVCGVKTASGIRDGPSVGVGYGSCADDQATLITRGLCDSLLASCFSIQSSILIFDTTPLFAMRFFVTTTALLLSLASTGWAAQYPTPNNLPAKTAPGQTGFNDCRKRWGDSSPDSLCQNAYVNDINTWCIFAPATVNTVGNAEADTVAYCTKKGFGTRIIPPGTVKGLQFIKVGDEYLQLTAVGDFTKIKLKAHDDGGELDNAGADNVGNPRGGKVFTNAFKGHYERSIHWHMFLGYNEMSMRICSRRGDMRNCPHIYDEQGSQWNDPGVYESGHFEHCQGERSKFPGIYNGKQWFQHDGEAPPAHKPGKTFNCVQQPGIYGLGGHIAQKDVPGS</sequence>
<dbReference type="GO" id="GO:0046872">
    <property type="term" value="F:metal ion binding"/>
    <property type="evidence" value="ECO:0007669"/>
    <property type="project" value="UniProtKB-KW"/>
</dbReference>
<feature type="compositionally biased region" description="Basic residues" evidence="10">
    <location>
        <begin position="302"/>
        <end position="318"/>
    </location>
</feature>
<accession>A0A316UL29</accession>
<reference evidence="12 13" key="1">
    <citation type="journal article" date="2018" name="Mol. Biol. Evol.">
        <title>Broad Genomic Sampling Reveals a Smut Pathogenic Ancestry of the Fungal Clade Ustilaginomycotina.</title>
        <authorList>
            <person name="Kijpornyongpan T."/>
            <person name="Mondo S.J."/>
            <person name="Barry K."/>
            <person name="Sandor L."/>
            <person name="Lee J."/>
            <person name="Lipzen A."/>
            <person name="Pangilinan J."/>
            <person name="LaButti K."/>
            <person name="Hainaut M."/>
            <person name="Henrissat B."/>
            <person name="Grigoriev I.V."/>
            <person name="Spatafora J.W."/>
            <person name="Aime M.C."/>
        </authorList>
    </citation>
    <scope>NUCLEOTIDE SEQUENCE [LARGE SCALE GENOMIC DNA]</scope>
    <source>
        <strain evidence="12 13">MCA 5214</strain>
    </source>
</reference>
<comment type="similarity">
    <text evidence="2">Belongs to the ORC1 family.</text>
</comment>
<feature type="region of interest" description="Disordered" evidence="10">
    <location>
        <begin position="1"/>
        <end position="36"/>
    </location>
</feature>
<dbReference type="OrthoDB" id="1926878at2759"/>
<dbReference type="RefSeq" id="XP_025359693.1">
    <property type="nucleotide sequence ID" value="XM_025508910.1"/>
</dbReference>
<dbReference type="InterPro" id="IPR027417">
    <property type="entry name" value="P-loop_NTPase"/>
</dbReference>
<dbReference type="EMBL" id="KZ819677">
    <property type="protein sequence ID" value="PWN25081.1"/>
    <property type="molecule type" value="Genomic_DNA"/>
</dbReference>
<keyword evidence="6" id="KW-0067">ATP-binding</keyword>
<proteinExistence type="inferred from homology"/>
<name>A0A316UL29_9BASI</name>
<dbReference type="GO" id="GO:0005524">
    <property type="term" value="F:ATP binding"/>
    <property type="evidence" value="ECO:0007669"/>
    <property type="project" value="UniProtKB-KW"/>
</dbReference>
<evidence type="ECO:0000313" key="12">
    <source>
        <dbReference type="EMBL" id="PWN25081.1"/>
    </source>
</evidence>
<evidence type="ECO:0000256" key="1">
    <source>
        <dbReference type="ARBA" id="ARBA00004123"/>
    </source>
</evidence>
<evidence type="ECO:0000256" key="8">
    <source>
        <dbReference type="ARBA" id="ARBA00023125"/>
    </source>
</evidence>
<dbReference type="PANTHER" id="PTHR10763:SF23">
    <property type="entry name" value="ORIGIN RECOGNITION COMPLEX SUBUNIT 1"/>
    <property type="match status" value="1"/>
</dbReference>
<dbReference type="SUPFAM" id="SSF52540">
    <property type="entry name" value="P-loop containing nucleoside triphosphate hydrolases"/>
    <property type="match status" value="1"/>
</dbReference>
<dbReference type="GO" id="GO:0003688">
    <property type="term" value="F:DNA replication origin binding"/>
    <property type="evidence" value="ECO:0007669"/>
    <property type="project" value="TreeGrafter"/>
</dbReference>
<feature type="compositionally biased region" description="Acidic residues" evidence="10">
    <location>
        <begin position="350"/>
        <end position="363"/>
    </location>
</feature>
<feature type="domain" description="AAA+ ATPase" evidence="11">
    <location>
        <begin position="485"/>
        <end position="646"/>
    </location>
</feature>
<evidence type="ECO:0000256" key="7">
    <source>
        <dbReference type="ARBA" id="ARBA00022842"/>
    </source>
</evidence>
<evidence type="ECO:0000256" key="3">
    <source>
        <dbReference type="ARBA" id="ARBA00022705"/>
    </source>
</evidence>
<dbReference type="Proteomes" id="UP000245884">
    <property type="component" value="Unassembled WGS sequence"/>
</dbReference>
<dbReference type="GO" id="GO:0005664">
    <property type="term" value="C:nuclear origin of replication recognition complex"/>
    <property type="evidence" value="ECO:0007669"/>
    <property type="project" value="TreeGrafter"/>
</dbReference>
<evidence type="ECO:0000256" key="10">
    <source>
        <dbReference type="SAM" id="MobiDB-lite"/>
    </source>
</evidence>
<keyword evidence="5" id="KW-0547">Nucleotide-binding</keyword>
<feature type="region of interest" description="Disordered" evidence="10">
    <location>
        <begin position="302"/>
        <end position="426"/>
    </location>
</feature>
<dbReference type="GeneID" id="37030733"/>
<dbReference type="Pfam" id="PF00004">
    <property type="entry name" value="AAA"/>
    <property type="match status" value="1"/>
</dbReference>
<evidence type="ECO:0000256" key="6">
    <source>
        <dbReference type="ARBA" id="ARBA00022840"/>
    </source>
</evidence>
<feature type="compositionally biased region" description="Basic and acidic residues" evidence="10">
    <location>
        <begin position="399"/>
        <end position="412"/>
    </location>
</feature>
<dbReference type="InterPro" id="IPR003593">
    <property type="entry name" value="AAA+_ATPase"/>
</dbReference>